<protein>
    <submittedName>
        <fullName evidence="7">ECF RNA polymerase sigma factor SigD</fullName>
    </submittedName>
</protein>
<dbReference type="Pfam" id="PF08281">
    <property type="entry name" value="Sigma70_r4_2"/>
    <property type="match status" value="1"/>
</dbReference>
<keyword evidence="4" id="KW-0238">DNA-binding</keyword>
<sequence length="214" mass="23684">MSPLPGGRDRAYPRDVLDEPTLDEGELVRRAQAGDRAAVDALLFRHLPGLEAYVRLRVGRAFGGREGVSDIVQSTCRDLLERMDGFRHGGEHAFRHWLYATAARKVADRFAFHGAERRDRRREALGEDASRALAVAFAGLASPSQAAMGAEFLTRLEQAFAELEEDEREVVLLSRVAGLSRADVARELGRSENGVRNLLHRTLVKLAERLDVAG</sequence>
<dbReference type="GO" id="GO:0003677">
    <property type="term" value="F:DNA binding"/>
    <property type="evidence" value="ECO:0007669"/>
    <property type="project" value="UniProtKB-KW"/>
</dbReference>
<evidence type="ECO:0000259" key="6">
    <source>
        <dbReference type="Pfam" id="PF08281"/>
    </source>
</evidence>
<dbReference type="Gene3D" id="1.10.1740.10">
    <property type="match status" value="1"/>
</dbReference>
<dbReference type="InterPro" id="IPR013325">
    <property type="entry name" value="RNA_pol_sigma_r2"/>
</dbReference>
<evidence type="ECO:0000313" key="8">
    <source>
        <dbReference type="Proteomes" id="UP000316921"/>
    </source>
</evidence>
<evidence type="ECO:0000256" key="5">
    <source>
        <dbReference type="ARBA" id="ARBA00023163"/>
    </source>
</evidence>
<dbReference type="SUPFAM" id="SSF88659">
    <property type="entry name" value="Sigma3 and sigma4 domains of RNA polymerase sigma factors"/>
    <property type="match status" value="1"/>
</dbReference>
<comment type="similarity">
    <text evidence="1">Belongs to the sigma-70 factor family. ECF subfamily.</text>
</comment>
<keyword evidence="8" id="KW-1185">Reference proteome</keyword>
<dbReference type="InterPro" id="IPR036388">
    <property type="entry name" value="WH-like_DNA-bd_sf"/>
</dbReference>
<evidence type="ECO:0000256" key="3">
    <source>
        <dbReference type="ARBA" id="ARBA00023082"/>
    </source>
</evidence>
<organism evidence="7 8">
    <name type="scientific">Engelhardtia mirabilis</name>
    <dbReference type="NCBI Taxonomy" id="2528011"/>
    <lineage>
        <taxon>Bacteria</taxon>
        <taxon>Pseudomonadati</taxon>
        <taxon>Planctomycetota</taxon>
        <taxon>Planctomycetia</taxon>
        <taxon>Planctomycetia incertae sedis</taxon>
        <taxon>Engelhardtia</taxon>
    </lineage>
</organism>
<evidence type="ECO:0000256" key="2">
    <source>
        <dbReference type="ARBA" id="ARBA00023015"/>
    </source>
</evidence>
<evidence type="ECO:0000256" key="4">
    <source>
        <dbReference type="ARBA" id="ARBA00023125"/>
    </source>
</evidence>
<dbReference type="PANTHER" id="PTHR43133:SF58">
    <property type="entry name" value="ECF RNA POLYMERASE SIGMA FACTOR SIGD"/>
    <property type="match status" value="1"/>
</dbReference>
<keyword evidence="2" id="KW-0805">Transcription regulation</keyword>
<feature type="domain" description="RNA polymerase sigma factor 70 region 4 type 2" evidence="6">
    <location>
        <begin position="155"/>
        <end position="206"/>
    </location>
</feature>
<name>A0A518BMY8_9BACT</name>
<proteinExistence type="inferred from homology"/>
<dbReference type="GO" id="GO:0006352">
    <property type="term" value="P:DNA-templated transcription initiation"/>
    <property type="evidence" value="ECO:0007669"/>
    <property type="project" value="InterPro"/>
</dbReference>
<dbReference type="PANTHER" id="PTHR43133">
    <property type="entry name" value="RNA POLYMERASE ECF-TYPE SIGMA FACTO"/>
    <property type="match status" value="1"/>
</dbReference>
<keyword evidence="3" id="KW-0731">Sigma factor</keyword>
<dbReference type="Proteomes" id="UP000316921">
    <property type="component" value="Chromosome"/>
</dbReference>
<keyword evidence="5" id="KW-0804">Transcription</keyword>
<dbReference type="CDD" id="cd06171">
    <property type="entry name" value="Sigma70_r4"/>
    <property type="match status" value="1"/>
</dbReference>
<dbReference type="Gene3D" id="1.10.10.10">
    <property type="entry name" value="Winged helix-like DNA-binding domain superfamily/Winged helix DNA-binding domain"/>
    <property type="match status" value="1"/>
</dbReference>
<reference evidence="7 8" key="1">
    <citation type="submission" date="2019-02" db="EMBL/GenBank/DDBJ databases">
        <title>Deep-cultivation of Planctomycetes and their phenomic and genomic characterization uncovers novel biology.</title>
        <authorList>
            <person name="Wiegand S."/>
            <person name="Jogler M."/>
            <person name="Boedeker C."/>
            <person name="Pinto D."/>
            <person name="Vollmers J."/>
            <person name="Rivas-Marin E."/>
            <person name="Kohn T."/>
            <person name="Peeters S.H."/>
            <person name="Heuer A."/>
            <person name="Rast P."/>
            <person name="Oberbeckmann S."/>
            <person name="Bunk B."/>
            <person name="Jeske O."/>
            <person name="Meyerdierks A."/>
            <person name="Storesund J.E."/>
            <person name="Kallscheuer N."/>
            <person name="Luecker S."/>
            <person name="Lage O.M."/>
            <person name="Pohl T."/>
            <person name="Merkel B.J."/>
            <person name="Hornburger P."/>
            <person name="Mueller R.-W."/>
            <person name="Bruemmer F."/>
            <person name="Labrenz M."/>
            <person name="Spormann A.M."/>
            <person name="Op den Camp H."/>
            <person name="Overmann J."/>
            <person name="Amann R."/>
            <person name="Jetten M.S.M."/>
            <person name="Mascher T."/>
            <person name="Medema M.H."/>
            <person name="Devos D.P."/>
            <person name="Kaster A.-K."/>
            <person name="Ovreas L."/>
            <person name="Rohde M."/>
            <person name="Galperin M.Y."/>
            <person name="Jogler C."/>
        </authorList>
    </citation>
    <scope>NUCLEOTIDE SEQUENCE [LARGE SCALE GENOMIC DNA]</scope>
    <source>
        <strain evidence="7 8">Pla133</strain>
    </source>
</reference>
<dbReference type="InterPro" id="IPR013324">
    <property type="entry name" value="RNA_pol_sigma_r3/r4-like"/>
</dbReference>
<accession>A0A518BMY8</accession>
<dbReference type="EMBL" id="CP036287">
    <property type="protein sequence ID" value="QDU68349.1"/>
    <property type="molecule type" value="Genomic_DNA"/>
</dbReference>
<dbReference type="KEGG" id="pbap:Pla133_34450"/>
<dbReference type="InterPro" id="IPR013249">
    <property type="entry name" value="RNA_pol_sigma70_r4_t2"/>
</dbReference>
<evidence type="ECO:0000256" key="1">
    <source>
        <dbReference type="ARBA" id="ARBA00010641"/>
    </source>
</evidence>
<gene>
    <name evidence="7" type="primary">sigD_6</name>
    <name evidence="7" type="ORF">Pla133_34450</name>
</gene>
<dbReference type="InterPro" id="IPR039425">
    <property type="entry name" value="RNA_pol_sigma-70-like"/>
</dbReference>
<dbReference type="GO" id="GO:0016987">
    <property type="term" value="F:sigma factor activity"/>
    <property type="evidence" value="ECO:0007669"/>
    <property type="project" value="UniProtKB-KW"/>
</dbReference>
<dbReference type="AlphaFoldDB" id="A0A518BMY8"/>
<dbReference type="NCBIfam" id="TIGR02937">
    <property type="entry name" value="sigma70-ECF"/>
    <property type="match status" value="1"/>
</dbReference>
<dbReference type="SUPFAM" id="SSF88946">
    <property type="entry name" value="Sigma2 domain of RNA polymerase sigma factors"/>
    <property type="match status" value="1"/>
</dbReference>
<evidence type="ECO:0000313" key="7">
    <source>
        <dbReference type="EMBL" id="QDU68349.1"/>
    </source>
</evidence>
<dbReference type="InterPro" id="IPR014284">
    <property type="entry name" value="RNA_pol_sigma-70_dom"/>
</dbReference>